<reference evidence="1" key="2">
    <citation type="journal article" date="2015" name="Fish Shellfish Immunol.">
        <title>Early steps in the European eel (Anguilla anguilla)-Vibrio vulnificus interaction in the gills: Role of the RtxA13 toxin.</title>
        <authorList>
            <person name="Callol A."/>
            <person name="Pajuelo D."/>
            <person name="Ebbesson L."/>
            <person name="Teles M."/>
            <person name="MacKenzie S."/>
            <person name="Amaro C."/>
        </authorList>
    </citation>
    <scope>NUCLEOTIDE SEQUENCE</scope>
</reference>
<dbReference type="AlphaFoldDB" id="A0A0E9U5N3"/>
<proteinExistence type="predicted"/>
<accession>A0A0E9U5N3</accession>
<organism evidence="1">
    <name type="scientific">Anguilla anguilla</name>
    <name type="common">European freshwater eel</name>
    <name type="synonym">Muraena anguilla</name>
    <dbReference type="NCBI Taxonomy" id="7936"/>
    <lineage>
        <taxon>Eukaryota</taxon>
        <taxon>Metazoa</taxon>
        <taxon>Chordata</taxon>
        <taxon>Craniata</taxon>
        <taxon>Vertebrata</taxon>
        <taxon>Euteleostomi</taxon>
        <taxon>Actinopterygii</taxon>
        <taxon>Neopterygii</taxon>
        <taxon>Teleostei</taxon>
        <taxon>Anguilliformes</taxon>
        <taxon>Anguillidae</taxon>
        <taxon>Anguilla</taxon>
    </lineage>
</organism>
<protein>
    <submittedName>
        <fullName evidence="1">Uncharacterized protein</fullName>
    </submittedName>
</protein>
<dbReference type="EMBL" id="GBXM01048112">
    <property type="protein sequence ID" value="JAH60465.1"/>
    <property type="molecule type" value="Transcribed_RNA"/>
</dbReference>
<evidence type="ECO:0000313" key="1">
    <source>
        <dbReference type="EMBL" id="JAH60465.1"/>
    </source>
</evidence>
<sequence>MVESWHVEKLRIFRLLARKLVN</sequence>
<reference evidence="1" key="1">
    <citation type="submission" date="2014-11" db="EMBL/GenBank/DDBJ databases">
        <authorList>
            <person name="Amaro Gonzalez C."/>
        </authorList>
    </citation>
    <scope>NUCLEOTIDE SEQUENCE</scope>
</reference>
<name>A0A0E9U5N3_ANGAN</name>